<evidence type="ECO:0000256" key="8">
    <source>
        <dbReference type="SAM" id="Coils"/>
    </source>
</evidence>
<comment type="caution">
    <text evidence="11">The sequence shown here is derived from an EMBL/GenBank/DDBJ whole genome shotgun (WGS) entry which is preliminary data.</text>
</comment>
<evidence type="ECO:0000313" key="12">
    <source>
        <dbReference type="Proteomes" id="UP000887458"/>
    </source>
</evidence>
<evidence type="ECO:0000256" key="7">
    <source>
        <dbReference type="PROSITE-ProRule" id="PRU00646"/>
    </source>
</evidence>
<keyword evidence="8" id="KW-0175">Coiled coil</keyword>
<reference evidence="11 12" key="1">
    <citation type="journal article" date="2018" name="J. Allergy Clin. Immunol.">
        <title>High-quality assembly of Dermatophagoides pteronyssinus genome and transcriptome reveals a wide range of novel allergens.</title>
        <authorList>
            <person name="Liu X.Y."/>
            <person name="Yang K.Y."/>
            <person name="Wang M.Q."/>
            <person name="Kwok J.S."/>
            <person name="Zeng X."/>
            <person name="Yang Z."/>
            <person name="Xiao X.J."/>
            <person name="Lau C.P."/>
            <person name="Li Y."/>
            <person name="Huang Z.M."/>
            <person name="Ba J.G."/>
            <person name="Yim A.K."/>
            <person name="Ouyang C.Y."/>
            <person name="Ngai S.M."/>
            <person name="Chan T.F."/>
            <person name="Leung E.L."/>
            <person name="Liu L."/>
            <person name="Liu Z.G."/>
            <person name="Tsui S.K."/>
        </authorList>
    </citation>
    <scope>NUCLEOTIDE SEQUENCE [LARGE SCALE GENOMIC DNA]</scope>
    <source>
        <strain evidence="11">Derp</strain>
    </source>
</reference>
<reference evidence="11 12" key="2">
    <citation type="journal article" date="2022" name="Mol. Biol. Evol.">
        <title>Comparative Genomics Reveals Insights into the Divergent Evolution of Astigmatic Mites and Household Pest Adaptations.</title>
        <authorList>
            <person name="Xiong Q."/>
            <person name="Wan A.T."/>
            <person name="Liu X."/>
            <person name="Fung C.S."/>
            <person name="Xiao X."/>
            <person name="Malainual N."/>
            <person name="Hou J."/>
            <person name="Wang L."/>
            <person name="Wang M."/>
            <person name="Yang K.Y."/>
            <person name="Cui Y."/>
            <person name="Leung E.L."/>
            <person name="Nong W."/>
            <person name="Shin S.K."/>
            <person name="Au S.W."/>
            <person name="Jeong K.Y."/>
            <person name="Chew F.T."/>
            <person name="Hui J.H."/>
            <person name="Leung T.F."/>
            <person name="Tungtrongchitr A."/>
            <person name="Zhong N."/>
            <person name="Liu Z."/>
            <person name="Tsui S.K."/>
        </authorList>
    </citation>
    <scope>NUCLEOTIDE SEQUENCE [LARGE SCALE GENOMIC DNA]</scope>
    <source>
        <strain evidence="11">Derp</strain>
    </source>
</reference>
<evidence type="ECO:0000256" key="3">
    <source>
        <dbReference type="ARBA" id="ARBA00022448"/>
    </source>
</evidence>
<evidence type="ECO:0000256" key="5">
    <source>
        <dbReference type="ARBA" id="ARBA00022927"/>
    </source>
</evidence>
<dbReference type="InterPro" id="IPR029012">
    <property type="entry name" value="Helix_hairpin_bin_sf"/>
</dbReference>
<dbReference type="InterPro" id="IPR037202">
    <property type="entry name" value="ESCRT_assembly_dom"/>
</dbReference>
<comment type="similarity">
    <text evidence="2">Belongs to the VPS37 family.</text>
</comment>
<comment type="subcellular location">
    <subcellularLocation>
        <location evidence="1">Late endosome membrane</location>
        <topology evidence="1">Peripheral membrane protein</topology>
    </subcellularLocation>
</comment>
<keyword evidence="3 7" id="KW-0813">Transport</keyword>
<evidence type="ECO:0000256" key="2">
    <source>
        <dbReference type="ARBA" id="ARBA00007617"/>
    </source>
</evidence>
<dbReference type="Proteomes" id="UP000887458">
    <property type="component" value="Unassembled WGS sequence"/>
</dbReference>
<evidence type="ECO:0000256" key="6">
    <source>
        <dbReference type="ARBA" id="ARBA00025010"/>
    </source>
</evidence>
<organism evidence="11 12">
    <name type="scientific">Dermatophagoides pteronyssinus</name>
    <name type="common">European house dust mite</name>
    <dbReference type="NCBI Taxonomy" id="6956"/>
    <lineage>
        <taxon>Eukaryota</taxon>
        <taxon>Metazoa</taxon>
        <taxon>Ecdysozoa</taxon>
        <taxon>Arthropoda</taxon>
        <taxon>Chelicerata</taxon>
        <taxon>Arachnida</taxon>
        <taxon>Acari</taxon>
        <taxon>Acariformes</taxon>
        <taxon>Sarcoptiformes</taxon>
        <taxon>Astigmata</taxon>
        <taxon>Psoroptidia</taxon>
        <taxon>Analgoidea</taxon>
        <taxon>Pyroglyphidae</taxon>
        <taxon>Dermatophagoidinae</taxon>
        <taxon>Dermatophagoides</taxon>
    </lineage>
</organism>
<sequence length="237" mass="27785">MAHFYSQNDLDISSINSLLKNFTNDELDSILNDQSNERIEDFIRDLPQIKTLERERERLIEENKQIAENNLSFESTYRIQRQQLTKAFDECQQMKQNLDRKKSKLKEFGRQHSLDTILALMQAAMAEAEESSDEVANSLLRKELTIDEFLKDFNEKRKLFHMRRIKAEKMPEEIRNVQSSMPKPPGAVPWRQAPAPPSLPFSQLSMNDHHNPNNPNNNPPYPTNPFGSYFPYPQNYQ</sequence>
<gene>
    <name evidence="11" type="primary">VPS37B</name>
    <name evidence="11" type="ORF">DERP_007374</name>
</gene>
<keyword evidence="5 7" id="KW-0653">Protein transport</keyword>
<dbReference type="Pfam" id="PF07200">
    <property type="entry name" value="Mod_r"/>
    <property type="match status" value="1"/>
</dbReference>
<dbReference type="Gene3D" id="1.10.287.660">
    <property type="entry name" value="Helix hairpin bin"/>
    <property type="match status" value="1"/>
</dbReference>
<dbReference type="InterPro" id="IPR009851">
    <property type="entry name" value="Mod_r"/>
</dbReference>
<feature type="coiled-coil region" evidence="8">
    <location>
        <begin position="49"/>
        <end position="111"/>
    </location>
</feature>
<protein>
    <submittedName>
        <fullName evidence="11">Vacuolar protein sorting-associated protein 37B</fullName>
    </submittedName>
</protein>
<dbReference type="PROSITE" id="PS51314">
    <property type="entry name" value="VPS37_C"/>
    <property type="match status" value="1"/>
</dbReference>
<dbReference type="PANTHER" id="PTHR13678:SF2">
    <property type="entry name" value="VACUOLAR PROTEIN SORTING-ASSOCIATED PROTEIN 37A"/>
    <property type="match status" value="1"/>
</dbReference>
<evidence type="ECO:0000256" key="9">
    <source>
        <dbReference type="SAM" id="MobiDB-lite"/>
    </source>
</evidence>
<dbReference type="EMBL" id="NJHN03000077">
    <property type="protein sequence ID" value="KAH9417376.1"/>
    <property type="molecule type" value="Genomic_DNA"/>
</dbReference>
<dbReference type="SUPFAM" id="SSF140111">
    <property type="entry name" value="Endosomal sorting complex assembly domain"/>
    <property type="match status" value="1"/>
</dbReference>
<proteinExistence type="inferred from homology"/>
<name>A0ABQ8J4A9_DERPT</name>
<keyword evidence="4" id="KW-0967">Endosome</keyword>
<comment type="function">
    <text evidence="6">Component of the ESCRT-I complex, a regulator of vesicular trafficking process. Required for the sorting of endocytic ubiquitinated cargos into multivesicular bodies. May be involved in cell growth and differentiation.</text>
</comment>
<evidence type="ECO:0000313" key="11">
    <source>
        <dbReference type="EMBL" id="KAH9417376.1"/>
    </source>
</evidence>
<feature type="region of interest" description="Disordered" evidence="9">
    <location>
        <begin position="173"/>
        <end position="227"/>
    </location>
</feature>
<keyword evidence="12" id="KW-1185">Reference proteome</keyword>
<evidence type="ECO:0000259" key="10">
    <source>
        <dbReference type="PROSITE" id="PS51314"/>
    </source>
</evidence>
<evidence type="ECO:0000256" key="4">
    <source>
        <dbReference type="ARBA" id="ARBA00022753"/>
    </source>
</evidence>
<dbReference type="PANTHER" id="PTHR13678">
    <property type="entry name" value="VACUOLAR PROTEIN SORTING-ASSOCIATED PROTEIN 37"/>
    <property type="match status" value="1"/>
</dbReference>
<feature type="domain" description="VPS37 C-terminal" evidence="10">
    <location>
        <begin position="95"/>
        <end position="184"/>
    </location>
</feature>
<evidence type="ECO:0000256" key="1">
    <source>
        <dbReference type="ARBA" id="ARBA00004633"/>
    </source>
</evidence>
<accession>A0ABQ8J4A9</accession>